<dbReference type="Proteomes" id="UP000824533">
    <property type="component" value="Linkage Group LG04"/>
</dbReference>
<gene>
    <name evidence="1" type="ORF">K1T71_002550</name>
</gene>
<evidence type="ECO:0000313" key="2">
    <source>
        <dbReference type="Proteomes" id="UP000824533"/>
    </source>
</evidence>
<proteinExistence type="predicted"/>
<protein>
    <submittedName>
        <fullName evidence="1">Uncharacterized protein</fullName>
    </submittedName>
</protein>
<keyword evidence="2" id="KW-1185">Reference proteome</keyword>
<accession>A0ACC1DDX9</accession>
<sequence>MPHNHSHCDHDHDHTDPEEIGIQYNLFEKIDKENLQCLNESVEGSGKTVFKPWSNRLDRSSFVESDADEELLFNIPFTGNVKLKGIKISSEDSECHPTKLRFWNFQLHTSLRCSFLASLFNFLPTLPFSNTFVGQTVLSYSPGKVFVCRIVTFSSVSHLTMHFPSNFGAENTRIYYIGLKGEWTPGHRHGVTICTYEARPMLDDHKLKHLDSVSKPIE</sequence>
<evidence type="ECO:0000313" key="1">
    <source>
        <dbReference type="EMBL" id="KAJ0181828.1"/>
    </source>
</evidence>
<comment type="caution">
    <text evidence="1">The sequence shown here is derived from an EMBL/GenBank/DDBJ whole genome shotgun (WGS) entry which is preliminary data.</text>
</comment>
<name>A0ACC1DDX9_9NEOP</name>
<organism evidence="1 2">
    <name type="scientific">Dendrolimus kikuchii</name>
    <dbReference type="NCBI Taxonomy" id="765133"/>
    <lineage>
        <taxon>Eukaryota</taxon>
        <taxon>Metazoa</taxon>
        <taxon>Ecdysozoa</taxon>
        <taxon>Arthropoda</taxon>
        <taxon>Hexapoda</taxon>
        <taxon>Insecta</taxon>
        <taxon>Pterygota</taxon>
        <taxon>Neoptera</taxon>
        <taxon>Endopterygota</taxon>
        <taxon>Lepidoptera</taxon>
        <taxon>Glossata</taxon>
        <taxon>Ditrysia</taxon>
        <taxon>Bombycoidea</taxon>
        <taxon>Lasiocampidae</taxon>
        <taxon>Dendrolimus</taxon>
    </lineage>
</organism>
<reference evidence="1 2" key="1">
    <citation type="journal article" date="2021" name="Front. Genet.">
        <title>Chromosome-Level Genome Assembly Reveals Significant Gene Expansion in the Toll and IMD Signaling Pathways of Dendrolimus kikuchii.</title>
        <authorList>
            <person name="Zhou J."/>
            <person name="Wu P."/>
            <person name="Xiong Z."/>
            <person name="Liu N."/>
            <person name="Zhao N."/>
            <person name="Ji M."/>
            <person name="Qiu Y."/>
            <person name="Yang B."/>
        </authorList>
    </citation>
    <scope>NUCLEOTIDE SEQUENCE [LARGE SCALE GENOMIC DNA]</scope>
    <source>
        <strain evidence="1">Ann1</strain>
    </source>
</reference>
<dbReference type="EMBL" id="CM034390">
    <property type="protein sequence ID" value="KAJ0181828.1"/>
    <property type="molecule type" value="Genomic_DNA"/>
</dbReference>